<dbReference type="InterPro" id="IPR044730">
    <property type="entry name" value="RNase_H-like_dom_plant"/>
</dbReference>
<keyword evidence="3" id="KW-1185">Reference proteome</keyword>
<feature type="domain" description="RNase H type-1" evidence="1">
    <location>
        <begin position="22"/>
        <end position="136"/>
    </location>
</feature>
<gene>
    <name evidence="2" type="ORF">BVC80_8861g19</name>
</gene>
<dbReference type="AlphaFoldDB" id="A0A200Q5T2"/>
<dbReference type="InterPro" id="IPR036397">
    <property type="entry name" value="RNaseH_sf"/>
</dbReference>
<dbReference type="GO" id="GO:0004523">
    <property type="term" value="F:RNA-DNA hybrid ribonuclease activity"/>
    <property type="evidence" value="ECO:0007669"/>
    <property type="project" value="InterPro"/>
</dbReference>
<organism evidence="2 3">
    <name type="scientific">Macleaya cordata</name>
    <name type="common">Five-seeded plume-poppy</name>
    <name type="synonym">Bocconia cordata</name>
    <dbReference type="NCBI Taxonomy" id="56857"/>
    <lineage>
        <taxon>Eukaryota</taxon>
        <taxon>Viridiplantae</taxon>
        <taxon>Streptophyta</taxon>
        <taxon>Embryophyta</taxon>
        <taxon>Tracheophyta</taxon>
        <taxon>Spermatophyta</taxon>
        <taxon>Magnoliopsida</taxon>
        <taxon>Ranunculales</taxon>
        <taxon>Papaveraceae</taxon>
        <taxon>Papaveroideae</taxon>
        <taxon>Macleaya</taxon>
    </lineage>
</organism>
<dbReference type="OrthoDB" id="1938131at2759"/>
<dbReference type="GO" id="GO:0003676">
    <property type="term" value="F:nucleic acid binding"/>
    <property type="evidence" value="ECO:0007669"/>
    <property type="project" value="InterPro"/>
</dbReference>
<name>A0A200Q5T2_MACCD</name>
<dbReference type="InParanoid" id="A0A200Q5T2"/>
<comment type="caution">
    <text evidence="2">The sequence shown here is derived from an EMBL/GenBank/DDBJ whole genome shotgun (WGS) entry which is preliminary data.</text>
</comment>
<protein>
    <submittedName>
        <fullName evidence="2">Ribonuclease H domain</fullName>
    </submittedName>
</protein>
<dbReference type="Gene3D" id="3.30.420.10">
    <property type="entry name" value="Ribonuclease H-like superfamily/Ribonuclease H"/>
    <property type="match status" value="1"/>
</dbReference>
<evidence type="ECO:0000313" key="3">
    <source>
        <dbReference type="Proteomes" id="UP000195402"/>
    </source>
</evidence>
<dbReference type="InterPro" id="IPR012337">
    <property type="entry name" value="RNaseH-like_sf"/>
</dbReference>
<dbReference type="PANTHER" id="PTHR47723:SF23">
    <property type="entry name" value="REVERSE TRANSCRIPTASE-LIKE PROTEIN"/>
    <property type="match status" value="1"/>
</dbReference>
<proteinExistence type="predicted"/>
<dbReference type="CDD" id="cd06222">
    <property type="entry name" value="RNase_H_like"/>
    <property type="match status" value="1"/>
</dbReference>
<evidence type="ECO:0000259" key="1">
    <source>
        <dbReference type="Pfam" id="PF13456"/>
    </source>
</evidence>
<dbReference type="EMBL" id="MVGT01003000">
    <property type="protein sequence ID" value="OVA05831.1"/>
    <property type="molecule type" value="Genomic_DNA"/>
</dbReference>
<dbReference type="SUPFAM" id="SSF53098">
    <property type="entry name" value="Ribonuclease H-like"/>
    <property type="match status" value="1"/>
</dbReference>
<evidence type="ECO:0000313" key="2">
    <source>
        <dbReference type="EMBL" id="OVA05831.1"/>
    </source>
</evidence>
<accession>A0A200Q5T2</accession>
<reference evidence="2 3" key="1">
    <citation type="journal article" date="2017" name="Mol. Plant">
        <title>The Genome of Medicinal Plant Macleaya cordata Provides New Insights into Benzylisoquinoline Alkaloids Metabolism.</title>
        <authorList>
            <person name="Liu X."/>
            <person name="Liu Y."/>
            <person name="Huang P."/>
            <person name="Ma Y."/>
            <person name="Qing Z."/>
            <person name="Tang Q."/>
            <person name="Cao H."/>
            <person name="Cheng P."/>
            <person name="Zheng Y."/>
            <person name="Yuan Z."/>
            <person name="Zhou Y."/>
            <person name="Liu J."/>
            <person name="Tang Z."/>
            <person name="Zhuo Y."/>
            <person name="Zhang Y."/>
            <person name="Yu L."/>
            <person name="Huang J."/>
            <person name="Yang P."/>
            <person name="Peng Q."/>
            <person name="Zhang J."/>
            <person name="Jiang W."/>
            <person name="Zhang Z."/>
            <person name="Lin K."/>
            <person name="Ro D.K."/>
            <person name="Chen X."/>
            <person name="Xiong X."/>
            <person name="Shang Y."/>
            <person name="Huang S."/>
            <person name="Zeng J."/>
        </authorList>
    </citation>
    <scope>NUCLEOTIDE SEQUENCE [LARGE SCALE GENOMIC DNA]</scope>
    <source>
        <strain evidence="3">cv. BLH2017</strain>
        <tissue evidence="2">Root</tissue>
    </source>
</reference>
<dbReference type="InterPro" id="IPR053151">
    <property type="entry name" value="RNase_H-like"/>
</dbReference>
<dbReference type="InterPro" id="IPR002156">
    <property type="entry name" value="RNaseH_domain"/>
</dbReference>
<dbReference type="PANTHER" id="PTHR47723">
    <property type="entry name" value="OS05G0353850 PROTEIN"/>
    <property type="match status" value="1"/>
</dbReference>
<dbReference type="Pfam" id="PF13456">
    <property type="entry name" value="RVT_3"/>
    <property type="match status" value="1"/>
</dbReference>
<sequence length="170" mass="19512">MLLTLRFLNLVNTRNGKILLCCDGASFGNPSNAGTGVVFRDSRSNCIGALSRGLGICLNFLEKIIAILLSLEHAFSKGWERVWVVSESQPIIKAFRLQKLPWYVRSRWDRVKDRFQSILFPSMYREVNFATDHMVKSGAHLGQGSLEVYDGRPPFLPKLELPHYVYYRFR</sequence>
<dbReference type="Proteomes" id="UP000195402">
    <property type="component" value="Unassembled WGS sequence"/>
</dbReference>